<name>B0XHS7_CULQU</name>
<dbReference type="CDD" id="cd15904">
    <property type="entry name" value="TSPO_MBR"/>
    <property type="match status" value="1"/>
</dbReference>
<evidence type="ECO:0000256" key="6">
    <source>
        <dbReference type="SAM" id="Phobius"/>
    </source>
</evidence>
<dbReference type="PANTHER" id="PTHR10057">
    <property type="entry name" value="PERIPHERAL-TYPE BENZODIAZEPINE RECEPTOR"/>
    <property type="match status" value="1"/>
</dbReference>
<dbReference type="OrthoDB" id="8841220at2759"/>
<dbReference type="GO" id="GO:0005741">
    <property type="term" value="C:mitochondrial outer membrane"/>
    <property type="evidence" value="ECO:0007669"/>
    <property type="project" value="TreeGrafter"/>
</dbReference>
<dbReference type="AlphaFoldDB" id="B0XHS7"/>
<dbReference type="EMBL" id="DS233197">
    <property type="protein sequence ID" value="EDS28596.1"/>
    <property type="molecule type" value="Genomic_DNA"/>
</dbReference>
<dbReference type="FunCoup" id="B0XHS7">
    <property type="interactions" value="217"/>
</dbReference>
<comment type="similarity">
    <text evidence="2">Belongs to the TspO/BZRP family.</text>
</comment>
<dbReference type="Pfam" id="PF03073">
    <property type="entry name" value="TspO_MBR"/>
    <property type="match status" value="1"/>
</dbReference>
<dbReference type="InterPro" id="IPR004307">
    <property type="entry name" value="TspO_MBR"/>
</dbReference>
<accession>B0XHS7</accession>
<feature type="transmembrane region" description="Helical" evidence="6">
    <location>
        <begin position="107"/>
        <end position="126"/>
    </location>
</feature>
<organism>
    <name type="scientific">Culex quinquefasciatus</name>
    <name type="common">Southern house mosquito</name>
    <name type="synonym">Culex pungens</name>
    <dbReference type="NCBI Taxonomy" id="7176"/>
    <lineage>
        <taxon>Eukaryota</taxon>
        <taxon>Metazoa</taxon>
        <taxon>Ecdysozoa</taxon>
        <taxon>Arthropoda</taxon>
        <taxon>Hexapoda</taxon>
        <taxon>Insecta</taxon>
        <taxon>Pterygota</taxon>
        <taxon>Neoptera</taxon>
        <taxon>Endopterygota</taxon>
        <taxon>Diptera</taxon>
        <taxon>Nematocera</taxon>
        <taxon>Culicoidea</taxon>
        <taxon>Culicidae</taxon>
        <taxon>Culicinae</taxon>
        <taxon>Culicini</taxon>
        <taxon>Culex</taxon>
        <taxon>Culex</taxon>
    </lineage>
</organism>
<comment type="subcellular location">
    <subcellularLocation>
        <location evidence="1">Membrane</location>
        <topology evidence="1">Multi-pass membrane protein</topology>
    </subcellularLocation>
</comment>
<dbReference type="HOGENOM" id="CLU_091805_2_1_1"/>
<dbReference type="InParanoid" id="B0XHS7"/>
<evidence type="ECO:0000313" key="7">
    <source>
        <dbReference type="EMBL" id="EDS28596.1"/>
    </source>
</evidence>
<keyword evidence="3 6" id="KW-0812">Transmembrane</keyword>
<dbReference type="InterPro" id="IPR038330">
    <property type="entry name" value="TspO/MBR-related_sf"/>
</dbReference>
<dbReference type="STRING" id="7176.B0XHS7"/>
<dbReference type="PANTHER" id="PTHR10057:SF0">
    <property type="entry name" value="TRANSLOCATOR PROTEIN"/>
    <property type="match status" value="1"/>
</dbReference>
<dbReference type="FunFam" id="1.20.1260.100:FF:000001">
    <property type="entry name" value="translocator protein 2"/>
    <property type="match status" value="1"/>
</dbReference>
<feature type="transmembrane region" description="Helical" evidence="6">
    <location>
        <begin position="132"/>
        <end position="150"/>
    </location>
</feature>
<proteinExistence type="inferred from homology"/>
<dbReference type="EnsemblMetazoa" id="CPIJ018964-RA">
    <property type="protein sequence ID" value="CPIJ018964-PA"/>
    <property type="gene ID" value="CPIJ018964"/>
</dbReference>
<keyword evidence="5 6" id="KW-0472">Membrane</keyword>
<evidence type="ECO:0000256" key="2">
    <source>
        <dbReference type="ARBA" id="ARBA00007524"/>
    </source>
</evidence>
<evidence type="ECO:0000313" key="9">
    <source>
        <dbReference type="Proteomes" id="UP000002320"/>
    </source>
</evidence>
<evidence type="ECO:0000313" key="8">
    <source>
        <dbReference type="EnsemblMetazoa" id="CPIJ018964-PA"/>
    </source>
</evidence>
<evidence type="ECO:0000256" key="3">
    <source>
        <dbReference type="ARBA" id="ARBA00022692"/>
    </source>
</evidence>
<sequence length="170" mass="18949">MNPEIFKITGALAVPQIGGLVHDYLTMSDFEEWHQHLSFPPFQPPIGLALPVWTSLHLGMGYASYLVWKDGGGLNGTARVPMALYGAQLALNWVWTTMSVKLRSLKWIFVESLVHAGAVAATGLAFFKVNKIAGYLFIPYFAWCSFNSMLNFEVYRRNSGEGRTIEEESG</sequence>
<gene>
    <name evidence="8" type="primary">6053040</name>
    <name evidence="7" type="ORF">CpipJ_CPIJ018964</name>
</gene>
<evidence type="ECO:0000256" key="1">
    <source>
        <dbReference type="ARBA" id="ARBA00004141"/>
    </source>
</evidence>
<dbReference type="VEuPathDB" id="VectorBase:CPIJ018964"/>
<dbReference type="eggNOG" id="KOG3797">
    <property type="taxonomic scope" value="Eukaryota"/>
</dbReference>
<keyword evidence="9" id="KW-1185">Reference proteome</keyword>
<dbReference type="OMA" id="KWIFVES"/>
<dbReference type="GO" id="GO:0033013">
    <property type="term" value="P:tetrapyrrole metabolic process"/>
    <property type="evidence" value="ECO:0007669"/>
    <property type="project" value="UniProtKB-ARBA"/>
</dbReference>
<protein>
    <submittedName>
        <fullName evidence="7 8">Translocator protein</fullName>
    </submittedName>
</protein>
<evidence type="ECO:0000256" key="4">
    <source>
        <dbReference type="ARBA" id="ARBA00022989"/>
    </source>
</evidence>
<reference evidence="8" key="2">
    <citation type="submission" date="2021-02" db="UniProtKB">
        <authorList>
            <consortium name="EnsemblMetazoa"/>
        </authorList>
    </citation>
    <scope>IDENTIFICATION</scope>
    <source>
        <strain evidence="8">JHB</strain>
    </source>
</reference>
<dbReference type="Proteomes" id="UP000002320">
    <property type="component" value="Unassembled WGS sequence"/>
</dbReference>
<dbReference type="Gene3D" id="1.20.1260.100">
    <property type="entry name" value="TspO/MBR protein"/>
    <property type="match status" value="1"/>
</dbReference>
<dbReference type="VEuPathDB" id="VectorBase:CQUJHB007099"/>
<dbReference type="KEGG" id="cqu:CpipJ_CPIJ018964"/>
<evidence type="ECO:0000256" key="5">
    <source>
        <dbReference type="ARBA" id="ARBA00023136"/>
    </source>
</evidence>
<keyword evidence="4 6" id="KW-1133">Transmembrane helix</keyword>
<reference evidence="7" key="1">
    <citation type="submission" date="2007-03" db="EMBL/GenBank/DDBJ databases">
        <title>Annotation of Culex pipiens quinquefasciatus.</title>
        <authorList>
            <consortium name="The Broad Institute Genome Sequencing Platform"/>
            <person name="Atkinson P.W."/>
            <person name="Hemingway J."/>
            <person name="Christensen B.M."/>
            <person name="Higgs S."/>
            <person name="Kodira C."/>
            <person name="Hannick L."/>
            <person name="Megy K."/>
            <person name="O'Leary S."/>
            <person name="Pearson M."/>
            <person name="Haas B.J."/>
            <person name="Mauceli E."/>
            <person name="Wortman J.R."/>
            <person name="Lee N.H."/>
            <person name="Guigo R."/>
            <person name="Stanke M."/>
            <person name="Alvarado L."/>
            <person name="Amedeo P."/>
            <person name="Antoine C.H."/>
            <person name="Arensburger P."/>
            <person name="Bidwell S.L."/>
            <person name="Crawford M."/>
            <person name="Camaro F."/>
            <person name="Devon K."/>
            <person name="Engels R."/>
            <person name="Hammond M."/>
            <person name="Howarth C."/>
            <person name="Koehrsen M."/>
            <person name="Lawson D."/>
            <person name="Montgomery P."/>
            <person name="Nene V."/>
            <person name="Nusbaum C."/>
            <person name="Puiu D."/>
            <person name="Romero-Severson J."/>
            <person name="Severson D.W."/>
            <person name="Shumway M."/>
            <person name="Sisk P."/>
            <person name="Stolte C."/>
            <person name="Zeng Q."/>
            <person name="Eisenstadt E."/>
            <person name="Fraser-Liggett C."/>
            <person name="Strausberg R."/>
            <person name="Galagan J."/>
            <person name="Birren B."/>
            <person name="Collins F.H."/>
        </authorList>
    </citation>
    <scope>NUCLEOTIDE SEQUENCE [LARGE SCALE GENOMIC DNA]</scope>
    <source>
        <strain evidence="7">JHB</strain>
    </source>
</reference>